<feature type="domain" description="Enolase C-terminal" evidence="1">
    <location>
        <begin position="184"/>
        <end position="363"/>
    </location>
</feature>
<dbReference type="InterPro" id="IPR036849">
    <property type="entry name" value="Enolase-like_C_sf"/>
</dbReference>
<name>A0A2M7S9M0_9BACT</name>
<evidence type="ECO:0000313" key="2">
    <source>
        <dbReference type="EMBL" id="PIZ16212.1"/>
    </source>
</evidence>
<comment type="caution">
    <text evidence="2">The sequence shown here is derived from an EMBL/GenBank/DDBJ whole genome shotgun (WGS) entry which is preliminary data.</text>
</comment>
<dbReference type="Pfam" id="PF13378">
    <property type="entry name" value="MR_MLE_C"/>
    <property type="match status" value="1"/>
</dbReference>
<dbReference type="Gene3D" id="3.20.20.120">
    <property type="entry name" value="Enolase-like C-terminal domain"/>
    <property type="match status" value="1"/>
</dbReference>
<accession>A0A2M7S9M0</accession>
<dbReference type="Proteomes" id="UP000229307">
    <property type="component" value="Unassembled WGS sequence"/>
</dbReference>
<proteinExistence type="predicted"/>
<gene>
    <name evidence="2" type="ORF">COY52_07705</name>
</gene>
<dbReference type="InterPro" id="IPR029065">
    <property type="entry name" value="Enolase_C-like"/>
</dbReference>
<dbReference type="SUPFAM" id="SSF51604">
    <property type="entry name" value="Enolase C-terminal domain-like"/>
    <property type="match status" value="1"/>
</dbReference>
<protein>
    <submittedName>
        <fullName evidence="2">L-alanine-DL-glutamate epimerase</fullName>
    </submittedName>
</protein>
<evidence type="ECO:0000313" key="3">
    <source>
        <dbReference type="Proteomes" id="UP000229307"/>
    </source>
</evidence>
<organism evidence="2 3">
    <name type="scientific">Candidatus Desantisbacteria bacterium CG_4_10_14_0_8_um_filter_48_22</name>
    <dbReference type="NCBI Taxonomy" id="1974543"/>
    <lineage>
        <taxon>Bacteria</taxon>
        <taxon>Candidatus Desantisiibacteriota</taxon>
    </lineage>
</organism>
<evidence type="ECO:0000259" key="1">
    <source>
        <dbReference type="Pfam" id="PF13378"/>
    </source>
</evidence>
<sequence>MNKLKIIKTNCAYEREPLIKPFGFKGGYMNEIWQTVAGIRCKSGRGTIGIGTQSVLWSDASVFSSHSEAEGNDLMFQITRFALERGRETEWENPVELQDQIFDDVYGYAKKITANPDLRMTFVLNALVAVDNAAWILYAKENGFQDFDAMVPEEYRKSLSFRHEKLACVPLMSYGVSTGDIEIAARDGFFFLKVKIGSDPAGDGDPDKMLDWDMKRIREVHKAVSTIETSHTKNGKIPYYFDANGRYDSKERLLKLLEYAKKMGIFERIAILEEPFPEEYEADVSDLEVRIAADESAHSAQDAEKRIQMGYQAIALKPIAKTLSMSLKIADVCNRRRIPCFCADLTVNPILVDWNKNMAARLPPLPKMDVGVLETNGHQNYKRWDIMKKFHPCFEAGWTQVHDGLFDLDNDFYLRSGGIFEESKHYADLLKE</sequence>
<dbReference type="AlphaFoldDB" id="A0A2M7S9M0"/>
<dbReference type="EMBL" id="PFMR01000205">
    <property type="protein sequence ID" value="PIZ16212.1"/>
    <property type="molecule type" value="Genomic_DNA"/>
</dbReference>
<reference evidence="3" key="1">
    <citation type="submission" date="2017-09" db="EMBL/GenBank/DDBJ databases">
        <title>Depth-based differentiation of microbial function through sediment-hosted aquifers and enrichment of novel symbionts in the deep terrestrial subsurface.</title>
        <authorList>
            <person name="Probst A.J."/>
            <person name="Ladd B."/>
            <person name="Jarett J.K."/>
            <person name="Geller-Mcgrath D.E."/>
            <person name="Sieber C.M.K."/>
            <person name="Emerson J.B."/>
            <person name="Anantharaman K."/>
            <person name="Thomas B.C."/>
            <person name="Malmstrom R."/>
            <person name="Stieglmeier M."/>
            <person name="Klingl A."/>
            <person name="Woyke T."/>
            <person name="Ryan C.M."/>
            <person name="Banfield J.F."/>
        </authorList>
    </citation>
    <scope>NUCLEOTIDE SEQUENCE [LARGE SCALE GENOMIC DNA]</scope>
</reference>